<evidence type="ECO:0000256" key="3">
    <source>
        <dbReference type="ARBA" id="ARBA00023163"/>
    </source>
</evidence>
<dbReference type="Pfam" id="PF12840">
    <property type="entry name" value="HTH_20"/>
    <property type="match status" value="1"/>
</dbReference>
<keyword evidence="3" id="KW-0804">Transcription</keyword>
<dbReference type="STRING" id="313367.JSE7799_03304"/>
<dbReference type="SUPFAM" id="SSF46785">
    <property type="entry name" value="Winged helix' DNA-binding domain"/>
    <property type="match status" value="1"/>
</dbReference>
<dbReference type="Proteomes" id="UP000049455">
    <property type="component" value="Unassembled WGS sequence"/>
</dbReference>
<evidence type="ECO:0000313" key="5">
    <source>
        <dbReference type="EMBL" id="CUH40569.1"/>
    </source>
</evidence>
<dbReference type="EMBL" id="CYPR01000223">
    <property type="protein sequence ID" value="CUH40569.1"/>
    <property type="molecule type" value="Genomic_DNA"/>
</dbReference>
<dbReference type="InterPro" id="IPR001845">
    <property type="entry name" value="HTH_ArsR_DNA-bd_dom"/>
</dbReference>
<dbReference type="InterPro" id="IPR036388">
    <property type="entry name" value="WH-like_DNA-bd_sf"/>
</dbReference>
<sequence>MSHDAILTALADPTRRAVLERLRDGPMPVGRIADALPVSRPAVSQHLRVLRDAGLVSVRSQGTRNLYALAGAGAAPLVEWLSALFLSGKSEDEEVPDLPGLTRGLSTRLTPAEAWQLFCEDIAIWWPVARVSLSARSEGALPQVITLDARPGGALREVLFDGSTGDWATVREISAPTRLVLDWHLGIPTPSTVTLWTQAEQGGSRLMLHDESEATGELWDAVLERFSAAANSSLSNF</sequence>
<dbReference type="SUPFAM" id="SSF55961">
    <property type="entry name" value="Bet v1-like"/>
    <property type="match status" value="1"/>
</dbReference>
<dbReference type="PANTHER" id="PTHR33154">
    <property type="entry name" value="TRANSCRIPTIONAL REGULATOR, ARSR FAMILY"/>
    <property type="match status" value="1"/>
</dbReference>
<name>A0A0M7BEF0_9RHOB</name>
<gene>
    <name evidence="5" type="ORF">JSE7799_03304</name>
</gene>
<dbReference type="PANTHER" id="PTHR33154:SF33">
    <property type="entry name" value="TRANSCRIPTIONAL REPRESSOR SDPR"/>
    <property type="match status" value="1"/>
</dbReference>
<dbReference type="InterPro" id="IPR036390">
    <property type="entry name" value="WH_DNA-bd_sf"/>
</dbReference>
<dbReference type="Gene3D" id="1.10.10.10">
    <property type="entry name" value="Winged helix-like DNA-binding domain superfamily/Winged helix DNA-binding domain"/>
    <property type="match status" value="1"/>
</dbReference>
<dbReference type="SMART" id="SM00418">
    <property type="entry name" value="HTH_ARSR"/>
    <property type="match status" value="1"/>
</dbReference>
<dbReference type="InterPro" id="IPR011991">
    <property type="entry name" value="ArsR-like_HTH"/>
</dbReference>
<dbReference type="InterPro" id="IPR023393">
    <property type="entry name" value="START-like_dom_sf"/>
</dbReference>
<proteinExistence type="predicted"/>
<evidence type="ECO:0000256" key="2">
    <source>
        <dbReference type="ARBA" id="ARBA00023125"/>
    </source>
</evidence>
<dbReference type="OrthoDB" id="793407at2"/>
<feature type="domain" description="HTH arsR-type" evidence="4">
    <location>
        <begin position="1"/>
        <end position="89"/>
    </location>
</feature>
<dbReference type="Gene3D" id="3.30.530.20">
    <property type="match status" value="1"/>
</dbReference>
<evidence type="ECO:0000259" key="4">
    <source>
        <dbReference type="PROSITE" id="PS50987"/>
    </source>
</evidence>
<accession>A0A0M7BEF0</accession>
<dbReference type="PROSITE" id="PS50987">
    <property type="entry name" value="HTH_ARSR_2"/>
    <property type="match status" value="1"/>
</dbReference>
<dbReference type="RefSeq" id="WP_083480656.1">
    <property type="nucleotide sequence ID" value="NZ_CYPR01000223.1"/>
</dbReference>
<protein>
    <submittedName>
        <fullName evidence="5">HTH-type transcriptional regulator</fullName>
    </submittedName>
</protein>
<dbReference type="InterPro" id="IPR051081">
    <property type="entry name" value="HTH_MetalResp_TranReg"/>
</dbReference>
<reference evidence="5 6" key="1">
    <citation type="submission" date="2015-09" db="EMBL/GenBank/DDBJ databases">
        <authorList>
            <person name="Jackson K.R."/>
            <person name="Lunt B.L."/>
            <person name="Fisher J.N.B."/>
            <person name="Gardner A.V."/>
            <person name="Bailey M.E."/>
            <person name="Deus L.M."/>
            <person name="Earl A.S."/>
            <person name="Gibby P.D."/>
            <person name="Hartmann K.A."/>
            <person name="Liu J.E."/>
            <person name="Manci A.M."/>
            <person name="Nielsen D.A."/>
            <person name="Solomon M.B."/>
            <person name="Breakwell D.P."/>
            <person name="Burnett S.H."/>
            <person name="Grose J.H."/>
        </authorList>
    </citation>
    <scope>NUCLEOTIDE SEQUENCE [LARGE SCALE GENOMIC DNA]</scope>
    <source>
        <strain evidence="5 6">CECT 7799</strain>
    </source>
</reference>
<organism evidence="5 6">
    <name type="scientific">Jannaschia seosinensis</name>
    <dbReference type="NCBI Taxonomy" id="313367"/>
    <lineage>
        <taxon>Bacteria</taxon>
        <taxon>Pseudomonadati</taxon>
        <taxon>Pseudomonadota</taxon>
        <taxon>Alphaproteobacteria</taxon>
        <taxon>Rhodobacterales</taxon>
        <taxon>Roseobacteraceae</taxon>
        <taxon>Jannaschia</taxon>
    </lineage>
</organism>
<keyword evidence="6" id="KW-1185">Reference proteome</keyword>
<dbReference type="PRINTS" id="PR00778">
    <property type="entry name" value="HTHARSR"/>
</dbReference>
<evidence type="ECO:0000313" key="6">
    <source>
        <dbReference type="Proteomes" id="UP000049455"/>
    </source>
</evidence>
<dbReference type="AlphaFoldDB" id="A0A0M7BEF0"/>
<keyword evidence="1" id="KW-0805">Transcription regulation</keyword>
<dbReference type="GO" id="GO:0003677">
    <property type="term" value="F:DNA binding"/>
    <property type="evidence" value="ECO:0007669"/>
    <property type="project" value="UniProtKB-KW"/>
</dbReference>
<dbReference type="GO" id="GO:0003700">
    <property type="term" value="F:DNA-binding transcription factor activity"/>
    <property type="evidence" value="ECO:0007669"/>
    <property type="project" value="InterPro"/>
</dbReference>
<dbReference type="NCBIfam" id="NF033788">
    <property type="entry name" value="HTH_metalloreg"/>
    <property type="match status" value="1"/>
</dbReference>
<dbReference type="CDD" id="cd00090">
    <property type="entry name" value="HTH_ARSR"/>
    <property type="match status" value="1"/>
</dbReference>
<evidence type="ECO:0000256" key="1">
    <source>
        <dbReference type="ARBA" id="ARBA00023015"/>
    </source>
</evidence>
<keyword evidence="2" id="KW-0238">DNA-binding</keyword>